<dbReference type="Proteomes" id="UP001344888">
    <property type="component" value="Unassembled WGS sequence"/>
</dbReference>
<keyword evidence="1" id="KW-0812">Transmembrane</keyword>
<evidence type="ECO:0000313" key="3">
    <source>
        <dbReference type="Proteomes" id="UP001344888"/>
    </source>
</evidence>
<dbReference type="AlphaFoldDB" id="A0AAW9NRG0"/>
<comment type="caution">
    <text evidence="2">The sequence shown here is derived from an EMBL/GenBank/DDBJ whole genome shotgun (WGS) entry which is preliminary data.</text>
</comment>
<proteinExistence type="predicted"/>
<feature type="transmembrane region" description="Helical" evidence="1">
    <location>
        <begin position="30"/>
        <end position="50"/>
    </location>
</feature>
<keyword evidence="1" id="KW-0472">Membrane</keyword>
<accession>A0AAW9NRG0</accession>
<evidence type="ECO:0000256" key="1">
    <source>
        <dbReference type="SAM" id="Phobius"/>
    </source>
</evidence>
<dbReference type="RefSeq" id="WP_326124743.1">
    <property type="nucleotide sequence ID" value="NZ_JARSFG010000023.1"/>
</dbReference>
<organism evidence="2 3">
    <name type="scientific">Metasolibacillus meyeri</name>
    <dbReference type="NCBI Taxonomy" id="1071052"/>
    <lineage>
        <taxon>Bacteria</taxon>
        <taxon>Bacillati</taxon>
        <taxon>Bacillota</taxon>
        <taxon>Bacilli</taxon>
        <taxon>Bacillales</taxon>
        <taxon>Caryophanaceae</taxon>
        <taxon>Metasolibacillus</taxon>
    </lineage>
</organism>
<keyword evidence="3" id="KW-1185">Reference proteome</keyword>
<keyword evidence="1" id="KW-1133">Transmembrane helix</keyword>
<gene>
    <name evidence="2" type="ORF">P9B03_16890</name>
</gene>
<sequence>MKRIIISILFTICFMAGMWLIDQLMEKNFFRYFAVGLLLLMLYTIHRLFFPNKSYQQ</sequence>
<evidence type="ECO:0000313" key="2">
    <source>
        <dbReference type="EMBL" id="MEC1180182.1"/>
    </source>
</evidence>
<reference evidence="2 3" key="1">
    <citation type="submission" date="2023-03" db="EMBL/GenBank/DDBJ databases">
        <title>Bacillus Genome Sequencing.</title>
        <authorList>
            <person name="Dunlap C."/>
        </authorList>
    </citation>
    <scope>NUCLEOTIDE SEQUENCE [LARGE SCALE GENOMIC DNA]</scope>
    <source>
        <strain evidence="2 3">B-59205</strain>
    </source>
</reference>
<protein>
    <submittedName>
        <fullName evidence="2">Uncharacterized protein</fullName>
    </submittedName>
</protein>
<name>A0AAW9NRG0_9BACL</name>
<dbReference type="EMBL" id="JARSFG010000023">
    <property type="protein sequence ID" value="MEC1180182.1"/>
    <property type="molecule type" value="Genomic_DNA"/>
</dbReference>